<accession>A0A9P4SF04</accession>
<feature type="compositionally biased region" description="Polar residues" evidence="1">
    <location>
        <begin position="27"/>
        <end position="42"/>
    </location>
</feature>
<sequence>MLRPHLSTSTRFPELYDMVNPAHPVKPTSTLLEQTSNASVPTITPVRRNRTHSSPLTLSSHSSSHNSHWESSTESNMLSGSSPLSPQRACTISSHLCLRPSILRPSRP</sequence>
<dbReference type="AlphaFoldDB" id="A0A9P4SF04"/>
<feature type="compositionally biased region" description="Low complexity" evidence="1">
    <location>
        <begin position="52"/>
        <end position="76"/>
    </location>
</feature>
<feature type="compositionally biased region" description="Polar residues" evidence="1">
    <location>
        <begin position="77"/>
        <end position="88"/>
    </location>
</feature>
<organism evidence="2 3">
    <name type="scientific">Patellaria atrata CBS 101060</name>
    <dbReference type="NCBI Taxonomy" id="1346257"/>
    <lineage>
        <taxon>Eukaryota</taxon>
        <taxon>Fungi</taxon>
        <taxon>Dikarya</taxon>
        <taxon>Ascomycota</taxon>
        <taxon>Pezizomycotina</taxon>
        <taxon>Dothideomycetes</taxon>
        <taxon>Dothideomycetes incertae sedis</taxon>
        <taxon>Patellariales</taxon>
        <taxon>Patellariaceae</taxon>
        <taxon>Patellaria</taxon>
    </lineage>
</organism>
<feature type="region of interest" description="Disordered" evidence="1">
    <location>
        <begin position="26"/>
        <end position="88"/>
    </location>
</feature>
<evidence type="ECO:0000313" key="2">
    <source>
        <dbReference type="EMBL" id="KAF2841641.1"/>
    </source>
</evidence>
<name>A0A9P4SF04_9PEZI</name>
<evidence type="ECO:0000256" key="1">
    <source>
        <dbReference type="SAM" id="MobiDB-lite"/>
    </source>
</evidence>
<evidence type="ECO:0000313" key="3">
    <source>
        <dbReference type="Proteomes" id="UP000799429"/>
    </source>
</evidence>
<keyword evidence="3" id="KW-1185">Reference proteome</keyword>
<dbReference type="Proteomes" id="UP000799429">
    <property type="component" value="Unassembled WGS sequence"/>
</dbReference>
<proteinExistence type="predicted"/>
<reference evidence="2" key="1">
    <citation type="journal article" date="2020" name="Stud. Mycol.">
        <title>101 Dothideomycetes genomes: a test case for predicting lifestyles and emergence of pathogens.</title>
        <authorList>
            <person name="Haridas S."/>
            <person name="Albert R."/>
            <person name="Binder M."/>
            <person name="Bloem J."/>
            <person name="Labutti K."/>
            <person name="Salamov A."/>
            <person name="Andreopoulos B."/>
            <person name="Baker S."/>
            <person name="Barry K."/>
            <person name="Bills G."/>
            <person name="Bluhm B."/>
            <person name="Cannon C."/>
            <person name="Castanera R."/>
            <person name="Culley D."/>
            <person name="Daum C."/>
            <person name="Ezra D."/>
            <person name="Gonzalez J."/>
            <person name="Henrissat B."/>
            <person name="Kuo A."/>
            <person name="Liang C."/>
            <person name="Lipzen A."/>
            <person name="Lutzoni F."/>
            <person name="Magnuson J."/>
            <person name="Mondo S."/>
            <person name="Nolan M."/>
            <person name="Ohm R."/>
            <person name="Pangilinan J."/>
            <person name="Park H.-J."/>
            <person name="Ramirez L."/>
            <person name="Alfaro M."/>
            <person name="Sun H."/>
            <person name="Tritt A."/>
            <person name="Yoshinaga Y."/>
            <person name="Zwiers L.-H."/>
            <person name="Turgeon B."/>
            <person name="Goodwin S."/>
            <person name="Spatafora J."/>
            <person name="Crous P."/>
            <person name="Grigoriev I."/>
        </authorList>
    </citation>
    <scope>NUCLEOTIDE SEQUENCE</scope>
    <source>
        <strain evidence="2">CBS 101060</strain>
    </source>
</reference>
<protein>
    <submittedName>
        <fullName evidence="2">Uncharacterized protein</fullName>
    </submittedName>
</protein>
<gene>
    <name evidence="2" type="ORF">M501DRAFT_1000911</name>
</gene>
<comment type="caution">
    <text evidence="2">The sequence shown here is derived from an EMBL/GenBank/DDBJ whole genome shotgun (WGS) entry which is preliminary data.</text>
</comment>
<dbReference type="EMBL" id="MU006091">
    <property type="protein sequence ID" value="KAF2841641.1"/>
    <property type="molecule type" value="Genomic_DNA"/>
</dbReference>